<protein>
    <submittedName>
        <fullName evidence="1">Uncharacterized protein</fullName>
    </submittedName>
</protein>
<sequence length="93" mass="10656">MSAGTGPATVRHRPTITRHVADLGEGEAWVYRMRCTCGAPDFTSHYQHMASDRRRYHLEVEATVDASERCRDKRHRIPDWDVCALCADQLPLF</sequence>
<reference evidence="1 2" key="1">
    <citation type="submission" date="2016-11" db="EMBL/GenBank/DDBJ databases">
        <authorList>
            <person name="Jaros S."/>
            <person name="Januszkiewicz K."/>
            <person name="Wedrychowicz H."/>
        </authorList>
    </citation>
    <scope>NUCLEOTIDE SEQUENCE [LARGE SCALE GENOMIC DNA]</scope>
    <source>
        <strain evidence="1 2">CGMCC 4.5723</strain>
    </source>
</reference>
<keyword evidence="2" id="KW-1185">Reference proteome</keyword>
<dbReference type="Proteomes" id="UP000184452">
    <property type="component" value="Unassembled WGS sequence"/>
</dbReference>
<evidence type="ECO:0000313" key="2">
    <source>
        <dbReference type="Proteomes" id="UP000184452"/>
    </source>
</evidence>
<evidence type="ECO:0000313" key="1">
    <source>
        <dbReference type="EMBL" id="SHK30602.1"/>
    </source>
</evidence>
<dbReference type="STRING" id="758803.SAMN05421803_11765"/>
<name>A0A1M6RDT8_9ACTN</name>
<dbReference type="AlphaFoldDB" id="A0A1M6RDT8"/>
<dbReference type="RefSeq" id="WP_073381648.1">
    <property type="nucleotide sequence ID" value="NZ_FQZK01000017.1"/>
</dbReference>
<accession>A0A1M6RDT8</accession>
<dbReference type="OrthoDB" id="3429333at2"/>
<gene>
    <name evidence="1" type="ORF">SAMN05421803_11765</name>
</gene>
<proteinExistence type="predicted"/>
<organism evidence="1 2">
    <name type="scientific">Nocardiopsis flavescens</name>
    <dbReference type="NCBI Taxonomy" id="758803"/>
    <lineage>
        <taxon>Bacteria</taxon>
        <taxon>Bacillati</taxon>
        <taxon>Actinomycetota</taxon>
        <taxon>Actinomycetes</taxon>
        <taxon>Streptosporangiales</taxon>
        <taxon>Nocardiopsidaceae</taxon>
        <taxon>Nocardiopsis</taxon>
    </lineage>
</organism>
<dbReference type="EMBL" id="FQZK01000017">
    <property type="protein sequence ID" value="SHK30602.1"/>
    <property type="molecule type" value="Genomic_DNA"/>
</dbReference>